<dbReference type="Proteomes" id="UP000444401">
    <property type="component" value="Unassembled WGS sequence"/>
</dbReference>
<evidence type="ECO:0000256" key="4">
    <source>
        <dbReference type="PROSITE-ProRule" id="PRU00335"/>
    </source>
</evidence>
<reference evidence="6 7" key="1">
    <citation type="submission" date="2019-12" db="EMBL/GenBank/DDBJ databases">
        <title>Genomic-based taxomic classification of the family Erythrobacteraceae.</title>
        <authorList>
            <person name="Xu L."/>
        </authorList>
    </citation>
    <scope>NUCLEOTIDE SEQUENCE [LARGE SCALE GENOMIC DNA]</scope>
    <source>
        <strain evidence="6 7">H32</strain>
    </source>
</reference>
<gene>
    <name evidence="6" type="ORF">GRI72_11825</name>
</gene>
<dbReference type="Gene3D" id="1.10.357.10">
    <property type="entry name" value="Tetracycline Repressor, domain 2"/>
    <property type="match status" value="1"/>
</dbReference>
<protein>
    <submittedName>
        <fullName evidence="6">TetR family transcriptional regulator</fullName>
    </submittedName>
</protein>
<sequence>MEGQMADPKVPRVRRRKRMGDEVREEALVAARRLLLDRGPSAVTVANVGAAIGMSHANVLHHFGSAASLQSSLMGKMIRDLTDALDNVVELLKTDAAAPRTVTDKVFDAFDRGGAGQLAAWIILSGDVEQLAPVRDAVRALVEAIMGQANDDNADARVRAAVLMMAVSAFGDAVIGPHLREMLDQDERAMRDLVTRILPLFLLPDGIPPAAP</sequence>
<feature type="DNA-binding region" description="H-T-H motif" evidence="4">
    <location>
        <begin position="44"/>
        <end position="63"/>
    </location>
</feature>
<proteinExistence type="predicted"/>
<feature type="domain" description="HTH tetR-type" evidence="5">
    <location>
        <begin position="21"/>
        <end position="81"/>
    </location>
</feature>
<accession>A0ABW9V0D6</accession>
<evidence type="ECO:0000313" key="6">
    <source>
        <dbReference type="EMBL" id="MXO69508.1"/>
    </source>
</evidence>
<evidence type="ECO:0000259" key="5">
    <source>
        <dbReference type="PROSITE" id="PS50977"/>
    </source>
</evidence>
<keyword evidence="3" id="KW-0804">Transcription</keyword>
<dbReference type="InterPro" id="IPR050109">
    <property type="entry name" value="HTH-type_TetR-like_transc_reg"/>
</dbReference>
<dbReference type="PANTHER" id="PTHR30055">
    <property type="entry name" value="HTH-TYPE TRANSCRIPTIONAL REGULATOR RUTR"/>
    <property type="match status" value="1"/>
</dbReference>
<evidence type="ECO:0000256" key="2">
    <source>
        <dbReference type="ARBA" id="ARBA00023125"/>
    </source>
</evidence>
<dbReference type="Pfam" id="PF00440">
    <property type="entry name" value="TetR_N"/>
    <property type="match status" value="1"/>
</dbReference>
<keyword evidence="1" id="KW-0805">Transcription regulation</keyword>
<evidence type="ECO:0000313" key="7">
    <source>
        <dbReference type="Proteomes" id="UP000444401"/>
    </source>
</evidence>
<dbReference type="InterPro" id="IPR009057">
    <property type="entry name" value="Homeodomain-like_sf"/>
</dbReference>
<comment type="caution">
    <text evidence="6">The sequence shown here is derived from an EMBL/GenBank/DDBJ whole genome shotgun (WGS) entry which is preliminary data.</text>
</comment>
<organism evidence="6 7">
    <name type="scientific">Pelagerythrobacter marinus</name>
    <dbReference type="NCBI Taxonomy" id="538382"/>
    <lineage>
        <taxon>Bacteria</taxon>
        <taxon>Pseudomonadati</taxon>
        <taxon>Pseudomonadota</taxon>
        <taxon>Alphaproteobacteria</taxon>
        <taxon>Sphingomonadales</taxon>
        <taxon>Erythrobacteraceae</taxon>
        <taxon>Pelagerythrobacter</taxon>
    </lineage>
</organism>
<dbReference type="InterPro" id="IPR001647">
    <property type="entry name" value="HTH_TetR"/>
</dbReference>
<dbReference type="PANTHER" id="PTHR30055:SF234">
    <property type="entry name" value="HTH-TYPE TRANSCRIPTIONAL REGULATOR BETI"/>
    <property type="match status" value="1"/>
</dbReference>
<evidence type="ECO:0000256" key="1">
    <source>
        <dbReference type="ARBA" id="ARBA00023015"/>
    </source>
</evidence>
<dbReference type="EMBL" id="WTYO01000005">
    <property type="protein sequence ID" value="MXO69508.1"/>
    <property type="molecule type" value="Genomic_DNA"/>
</dbReference>
<dbReference type="PROSITE" id="PS50977">
    <property type="entry name" value="HTH_TETR_2"/>
    <property type="match status" value="1"/>
</dbReference>
<name>A0ABW9V0D6_9SPHN</name>
<dbReference type="SUPFAM" id="SSF46689">
    <property type="entry name" value="Homeodomain-like"/>
    <property type="match status" value="1"/>
</dbReference>
<keyword evidence="2 4" id="KW-0238">DNA-binding</keyword>
<evidence type="ECO:0000256" key="3">
    <source>
        <dbReference type="ARBA" id="ARBA00023163"/>
    </source>
</evidence>
<keyword evidence="7" id="KW-1185">Reference proteome</keyword>